<dbReference type="RefSeq" id="XP_024577902.1">
    <property type="nucleotide sequence ID" value="XM_024727312.1"/>
</dbReference>
<protein>
    <submittedName>
        <fullName evidence="3">Protein phosphatase</fullName>
    </submittedName>
</protein>
<evidence type="ECO:0000259" key="2">
    <source>
        <dbReference type="PROSITE" id="PS51746"/>
    </source>
</evidence>
<evidence type="ECO:0000313" key="4">
    <source>
        <dbReference type="Proteomes" id="UP000054928"/>
    </source>
</evidence>
<accession>A0A0P1AJX2</accession>
<dbReference type="PROSITE" id="PS51746">
    <property type="entry name" value="PPM_2"/>
    <property type="match status" value="1"/>
</dbReference>
<dbReference type="SMART" id="SM00332">
    <property type="entry name" value="PP2Cc"/>
    <property type="match status" value="1"/>
</dbReference>
<dbReference type="Pfam" id="PF00481">
    <property type="entry name" value="PP2C"/>
    <property type="match status" value="1"/>
</dbReference>
<dbReference type="InterPro" id="IPR036457">
    <property type="entry name" value="PPM-type-like_dom_sf"/>
</dbReference>
<dbReference type="GeneID" id="36406928"/>
<sequence>MSSRPAHKMNSLTKVRQQEATAPNVASPKGISIKTPGKLPVAQIGGDHSLGLQRRRLSVASDNKLVDGMAAVTLDDVASSAQVLADGTCAAVAFAGFSKRGYAPYNSRKKNQDAMVIKYDQKTQSLLLCVFDGHGEAGDGVSGAIRDQFPVKLFQHPKFARSEKIEQDAERLQSAITDTLQLVEQAVLSDLSIDTEFSGTTAVVTVIRENLVVVGNVGDSRIARGFMHAHSPSCPEKIGFQELSVDHKPDRPDEKTRILARGGRVFAVEYDDGIDGPPRVWLGHMDVPGLAMSRSLGDAVAHTAGVISEPEFTTRWLDENDRCLVIATDGLWEFMSNEECIEMAMKHKDPKTAVDLLIMEANRRWMKEEQVIDDTTVIVAYLDTRASKAGTKGRKGHEAAEIIFYGRSHLFWSVVFD</sequence>
<dbReference type="STRING" id="4781.A0A0P1AJX2"/>
<reference evidence="4" key="1">
    <citation type="submission" date="2014-09" db="EMBL/GenBank/DDBJ databases">
        <authorList>
            <person name="Sharma Rahul"/>
            <person name="Thines Marco"/>
        </authorList>
    </citation>
    <scope>NUCLEOTIDE SEQUENCE [LARGE SCALE GENOMIC DNA]</scope>
</reference>
<dbReference type="GO" id="GO:0004722">
    <property type="term" value="F:protein serine/threonine phosphatase activity"/>
    <property type="evidence" value="ECO:0007669"/>
    <property type="project" value="InterPro"/>
</dbReference>
<dbReference type="InterPro" id="IPR015655">
    <property type="entry name" value="PP2C"/>
</dbReference>
<dbReference type="Gene3D" id="3.60.40.10">
    <property type="entry name" value="PPM-type phosphatase domain"/>
    <property type="match status" value="1"/>
</dbReference>
<dbReference type="SUPFAM" id="SSF81606">
    <property type="entry name" value="PP2C-like"/>
    <property type="match status" value="1"/>
</dbReference>
<proteinExistence type="predicted"/>
<dbReference type="EMBL" id="CCYD01000553">
    <property type="protein sequence ID" value="CEG41533.1"/>
    <property type="molecule type" value="Genomic_DNA"/>
</dbReference>
<keyword evidence="4" id="KW-1185">Reference proteome</keyword>
<dbReference type="CDD" id="cd00143">
    <property type="entry name" value="PP2Cc"/>
    <property type="match status" value="1"/>
</dbReference>
<dbReference type="OrthoDB" id="10264738at2759"/>
<dbReference type="OMA" id="RHISIRD"/>
<evidence type="ECO:0000313" key="3">
    <source>
        <dbReference type="EMBL" id="CEG41533.1"/>
    </source>
</evidence>
<dbReference type="InterPro" id="IPR001932">
    <property type="entry name" value="PPM-type_phosphatase-like_dom"/>
</dbReference>
<organism evidence="3 4">
    <name type="scientific">Plasmopara halstedii</name>
    <name type="common">Downy mildew of sunflower</name>
    <dbReference type="NCBI Taxonomy" id="4781"/>
    <lineage>
        <taxon>Eukaryota</taxon>
        <taxon>Sar</taxon>
        <taxon>Stramenopiles</taxon>
        <taxon>Oomycota</taxon>
        <taxon>Peronosporomycetes</taxon>
        <taxon>Peronosporales</taxon>
        <taxon>Peronosporaceae</taxon>
        <taxon>Plasmopara</taxon>
    </lineage>
</organism>
<evidence type="ECO:0000256" key="1">
    <source>
        <dbReference type="SAM" id="MobiDB-lite"/>
    </source>
</evidence>
<dbReference type="AlphaFoldDB" id="A0A0P1AJX2"/>
<feature type="domain" description="PPM-type phosphatase" evidence="2">
    <location>
        <begin position="93"/>
        <end position="382"/>
    </location>
</feature>
<feature type="region of interest" description="Disordered" evidence="1">
    <location>
        <begin position="1"/>
        <end position="38"/>
    </location>
</feature>
<name>A0A0P1AJX2_PLAHL</name>
<dbReference type="Proteomes" id="UP000054928">
    <property type="component" value="Unassembled WGS sequence"/>
</dbReference>
<feature type="compositionally biased region" description="Polar residues" evidence="1">
    <location>
        <begin position="10"/>
        <end position="21"/>
    </location>
</feature>
<dbReference type="PANTHER" id="PTHR47992">
    <property type="entry name" value="PROTEIN PHOSPHATASE"/>
    <property type="match status" value="1"/>
</dbReference>